<dbReference type="PANTHER" id="PTHR45703">
    <property type="entry name" value="DYNEIN HEAVY CHAIN"/>
    <property type="match status" value="1"/>
</dbReference>
<gene>
    <name evidence="1" type="ORF">J4Q44_G00336410</name>
</gene>
<name>A0AAN8KQ70_9TELE</name>
<dbReference type="GO" id="GO:0045505">
    <property type="term" value="F:dynein intermediate chain binding"/>
    <property type="evidence" value="ECO:0007669"/>
    <property type="project" value="InterPro"/>
</dbReference>
<organism evidence="1 2">
    <name type="scientific">Coregonus suidteri</name>
    <dbReference type="NCBI Taxonomy" id="861788"/>
    <lineage>
        <taxon>Eukaryota</taxon>
        <taxon>Metazoa</taxon>
        <taxon>Chordata</taxon>
        <taxon>Craniata</taxon>
        <taxon>Vertebrata</taxon>
        <taxon>Euteleostomi</taxon>
        <taxon>Actinopterygii</taxon>
        <taxon>Neopterygii</taxon>
        <taxon>Teleostei</taxon>
        <taxon>Protacanthopterygii</taxon>
        <taxon>Salmoniformes</taxon>
        <taxon>Salmonidae</taxon>
        <taxon>Coregoninae</taxon>
        <taxon>Coregonus</taxon>
    </lineage>
</organism>
<sequence>MMGMPALHHEEHIQKVRSWTDRVRTVPPSLTTFNKLLIVNCSHIQEKIGPLLNSIEEDVLTLLIEELKLRSENLILELKRAVEGLRLEPTDFNDFTHYASMVKHCVKMSDDMQQQMEHLHSLQETVRTNYRQMTPDELLLEEQMGAETVCQRLPSMADTLDNTFFSLAHGLEKIVTKATSGPYLDPTQNAVQMLNKLKIMCRQVYAVSARLTELSSTSKSLRGNPLDLTFVKHCVKMSDDMQQQMEHLHSLQETVRTNYRQMTPDELLLEEQMGAETVCQRLPSMADTLDNTFFSLAHGLEKIVTKATSGPYLDPTQNAVQMLNKLKIMCRQVYAVSARLTELSSTSKSLRGNPLDLTFVTEARQKMEARKGLAQEKVDEWLQQAVSLARTIPSRDAVLQETLGILGRFNQQLPVLAKLSSPTLKHKHWRNIFKS</sequence>
<dbReference type="GO" id="GO:0051959">
    <property type="term" value="F:dynein light intermediate chain binding"/>
    <property type="evidence" value="ECO:0007669"/>
    <property type="project" value="InterPro"/>
</dbReference>
<dbReference type="GO" id="GO:0007018">
    <property type="term" value="P:microtubule-based movement"/>
    <property type="evidence" value="ECO:0007669"/>
    <property type="project" value="InterPro"/>
</dbReference>
<evidence type="ECO:0000313" key="2">
    <source>
        <dbReference type="Proteomes" id="UP001356427"/>
    </source>
</evidence>
<dbReference type="PANTHER" id="PTHR45703:SF36">
    <property type="entry name" value="DYNEIN HEAVY CHAIN, CYTOPLASMIC"/>
    <property type="match status" value="1"/>
</dbReference>
<dbReference type="InterPro" id="IPR026983">
    <property type="entry name" value="DHC"/>
</dbReference>
<dbReference type="GO" id="GO:0030286">
    <property type="term" value="C:dynein complex"/>
    <property type="evidence" value="ECO:0007669"/>
    <property type="project" value="InterPro"/>
</dbReference>
<evidence type="ECO:0000313" key="1">
    <source>
        <dbReference type="EMBL" id="KAK6295928.1"/>
    </source>
</evidence>
<comment type="caution">
    <text evidence="1">The sequence shown here is derived from an EMBL/GenBank/DDBJ whole genome shotgun (WGS) entry which is preliminary data.</text>
</comment>
<accession>A0AAN8KQ70</accession>
<proteinExistence type="predicted"/>
<protein>
    <submittedName>
        <fullName evidence="1">Uncharacterized protein</fullName>
    </submittedName>
</protein>
<dbReference type="AlphaFoldDB" id="A0AAN8KQ70"/>
<dbReference type="Proteomes" id="UP001356427">
    <property type="component" value="Unassembled WGS sequence"/>
</dbReference>
<keyword evidence="2" id="KW-1185">Reference proteome</keyword>
<reference evidence="1 2" key="1">
    <citation type="submission" date="2021-04" db="EMBL/GenBank/DDBJ databases">
        <authorList>
            <person name="De Guttry C."/>
            <person name="Zahm M."/>
            <person name="Klopp C."/>
            <person name="Cabau C."/>
            <person name="Louis A."/>
            <person name="Berthelot C."/>
            <person name="Parey E."/>
            <person name="Roest Crollius H."/>
            <person name="Montfort J."/>
            <person name="Robinson-Rechavi M."/>
            <person name="Bucao C."/>
            <person name="Bouchez O."/>
            <person name="Gislard M."/>
            <person name="Lluch J."/>
            <person name="Milhes M."/>
            <person name="Lampietro C."/>
            <person name="Lopez Roques C."/>
            <person name="Donnadieu C."/>
            <person name="Braasch I."/>
            <person name="Desvignes T."/>
            <person name="Postlethwait J."/>
            <person name="Bobe J."/>
            <person name="Wedekind C."/>
            <person name="Guiguen Y."/>
        </authorList>
    </citation>
    <scope>NUCLEOTIDE SEQUENCE [LARGE SCALE GENOMIC DNA]</scope>
    <source>
        <strain evidence="1">Cs_M1</strain>
        <tissue evidence="1">Blood</tissue>
    </source>
</reference>
<dbReference type="EMBL" id="JAGTTL010000033">
    <property type="protein sequence ID" value="KAK6295928.1"/>
    <property type="molecule type" value="Genomic_DNA"/>
</dbReference>